<sequence>MQSQIKPEFQPSESQLQVRQPAAPPLGMPRLLLGTIVALSTIVGDAVLCSVQAASLTNWSFDPTVNQLEITVKDGTTPRYFLMAQPARIVVDLPDTAIGNVSAQKTYAGPVRQIRVSQFEPGLTRIVMEISPGVSLAPGQVELQKVGDRTTQAGNSRWVVRPLVSKSLSANVATAVNPSAVKPLQPVAPIVPTKPTTVAPSASVPIGNEPIRQQPAALGSNLPSPPPLETANQSATTNAAADGNAAADAKSDANDSRPAGLMSAAPAAPIALAPALPAAPTQNAAKRTPASLNPLDSNVGVDTSSGVAIAVPSPVADPSTTVAPTTATPQTVASPSSPLAATSPATPKPVANVPTKPAAPTPRSTTSMASRIQPANTARPLTTAKPAPTATSDTAANIPLSLAARPLTAVPSVSVPPLDRRQSDRIPTNQSVRPAPPSNSIAPPSPTTTAPEMVSAMPAIAPNQPSISVPPPIQVGTPALGSSNGRPRIEAAPYTPPLSAASSAVSVPPLQSSPPQQQPVTPSTPLPPEAGASYDANTIRQAPTTPLPGVSPAYDANTVRQQPSANLAPPLELAPLQAPAMPAIAAPTYDASTVRQAPTKPAPTPIVKFGQPLPVTSSTARVSGQPLALVNQSPGIRQALSPTAPNVLLPAGTPLNLRYPGKSALSLRTDSPQQEVLVLQADLRDVSGNVLAPAGSLVTGRFETTTAGSQFVTQAIALAGRTLPLIAQSEALNGSRQVAGTDLARNSGIGVLAGGVLGAISGSTGLGALGGAAAGAAATLITAPKPAMIQPDQLIQVRLTQDLSL</sequence>
<feature type="compositionally biased region" description="Polar residues" evidence="1">
    <location>
        <begin position="1"/>
        <end position="18"/>
    </location>
</feature>
<feature type="compositionally biased region" description="Low complexity" evidence="1">
    <location>
        <begin position="230"/>
        <end position="248"/>
    </location>
</feature>
<dbReference type="InterPro" id="IPR021731">
    <property type="entry name" value="AMIN_dom"/>
</dbReference>
<feature type="region of interest" description="Disordered" evidence="1">
    <location>
        <begin position="312"/>
        <end position="393"/>
    </location>
</feature>
<keyword evidence="4" id="KW-1185">Reference proteome</keyword>
<feature type="compositionally biased region" description="Low complexity" evidence="1">
    <location>
        <begin position="377"/>
        <end position="393"/>
    </location>
</feature>
<feature type="compositionally biased region" description="Low complexity" evidence="1">
    <location>
        <begin position="438"/>
        <end position="451"/>
    </location>
</feature>
<evidence type="ECO:0000313" key="3">
    <source>
        <dbReference type="EMBL" id="MEP1060779.1"/>
    </source>
</evidence>
<feature type="compositionally biased region" description="Low complexity" evidence="1">
    <location>
        <begin position="497"/>
        <end position="521"/>
    </location>
</feature>
<feature type="region of interest" description="Disordered" evidence="1">
    <location>
        <begin position="1"/>
        <end position="20"/>
    </location>
</feature>
<feature type="compositionally biased region" description="Polar residues" evidence="1">
    <location>
        <begin position="362"/>
        <end position="376"/>
    </location>
</feature>
<evidence type="ECO:0000313" key="4">
    <source>
        <dbReference type="Proteomes" id="UP001476950"/>
    </source>
</evidence>
<comment type="caution">
    <text evidence="3">The sequence shown here is derived from an EMBL/GenBank/DDBJ whole genome shotgun (WGS) entry which is preliminary data.</text>
</comment>
<name>A0ABV0KR84_9CYAN</name>
<dbReference type="Pfam" id="PF11741">
    <property type="entry name" value="AMIN"/>
    <property type="match status" value="1"/>
</dbReference>
<evidence type="ECO:0000256" key="1">
    <source>
        <dbReference type="SAM" id="MobiDB-lite"/>
    </source>
</evidence>
<accession>A0ABV0KR84</accession>
<feature type="region of interest" description="Disordered" evidence="1">
    <location>
        <begin position="195"/>
        <end position="261"/>
    </location>
</feature>
<dbReference type="EMBL" id="JAMPLM010000022">
    <property type="protein sequence ID" value="MEP1060779.1"/>
    <property type="molecule type" value="Genomic_DNA"/>
</dbReference>
<evidence type="ECO:0000259" key="2">
    <source>
        <dbReference type="Pfam" id="PF11741"/>
    </source>
</evidence>
<organism evidence="3 4">
    <name type="scientific">Stenomitos frigidus AS-A4</name>
    <dbReference type="NCBI Taxonomy" id="2933935"/>
    <lineage>
        <taxon>Bacteria</taxon>
        <taxon>Bacillati</taxon>
        <taxon>Cyanobacteriota</taxon>
        <taxon>Cyanophyceae</taxon>
        <taxon>Leptolyngbyales</taxon>
        <taxon>Leptolyngbyaceae</taxon>
        <taxon>Stenomitos</taxon>
    </lineage>
</organism>
<feature type="compositionally biased region" description="Low complexity" evidence="1">
    <location>
        <begin position="314"/>
        <end position="345"/>
    </location>
</feature>
<dbReference type="Gene3D" id="2.60.40.3500">
    <property type="match status" value="1"/>
</dbReference>
<protein>
    <submittedName>
        <fullName evidence="3">AMIN domain-containing protein</fullName>
    </submittedName>
</protein>
<feature type="region of interest" description="Disordered" evidence="1">
    <location>
        <begin position="412"/>
        <end position="533"/>
    </location>
</feature>
<feature type="domain" description="AMIN" evidence="2">
    <location>
        <begin position="59"/>
        <end position="137"/>
    </location>
</feature>
<proteinExistence type="predicted"/>
<dbReference type="Proteomes" id="UP001476950">
    <property type="component" value="Unassembled WGS sequence"/>
</dbReference>
<gene>
    <name evidence="3" type="ORF">NDI38_20315</name>
</gene>
<reference evidence="3 4" key="1">
    <citation type="submission" date="2022-04" db="EMBL/GenBank/DDBJ databases">
        <title>Positive selection, recombination, and allopatry shape intraspecific diversity of widespread and dominant cyanobacteria.</title>
        <authorList>
            <person name="Wei J."/>
            <person name="Shu W."/>
            <person name="Hu C."/>
        </authorList>
    </citation>
    <scope>NUCLEOTIDE SEQUENCE [LARGE SCALE GENOMIC DNA]</scope>
    <source>
        <strain evidence="3 4">AS-A4</strain>
    </source>
</reference>